<evidence type="ECO:0000313" key="3">
    <source>
        <dbReference type="Proteomes" id="UP000001554"/>
    </source>
</evidence>
<dbReference type="Gene3D" id="2.60.40.10">
    <property type="entry name" value="Immunoglobulins"/>
    <property type="match status" value="1"/>
</dbReference>
<dbReference type="CDD" id="cd00096">
    <property type="entry name" value="Ig"/>
    <property type="match status" value="1"/>
</dbReference>
<dbReference type="InterPro" id="IPR013783">
    <property type="entry name" value="Ig-like_fold"/>
</dbReference>
<dbReference type="Proteomes" id="UP000001554">
    <property type="component" value="Chromosome 16"/>
</dbReference>
<evidence type="ECO:0000313" key="4">
    <source>
        <dbReference type="RefSeq" id="XP_035658769.1"/>
    </source>
</evidence>
<dbReference type="InterPro" id="IPR007110">
    <property type="entry name" value="Ig-like_dom"/>
</dbReference>
<reference evidence="3" key="1">
    <citation type="journal article" date="2020" name="Nat. Ecol. Evol.">
        <title>Deeply conserved synteny resolves early events in vertebrate evolution.</title>
        <authorList>
            <person name="Simakov O."/>
            <person name="Marletaz F."/>
            <person name="Yue J.X."/>
            <person name="O'Connell B."/>
            <person name="Jenkins J."/>
            <person name="Brandt A."/>
            <person name="Calef R."/>
            <person name="Tung C.H."/>
            <person name="Huang T.K."/>
            <person name="Schmutz J."/>
            <person name="Satoh N."/>
            <person name="Yu J.K."/>
            <person name="Putnam N.H."/>
            <person name="Green R.E."/>
            <person name="Rokhsar D.S."/>
        </authorList>
    </citation>
    <scope>NUCLEOTIDE SEQUENCE [LARGE SCALE GENOMIC DNA]</scope>
    <source>
        <strain evidence="3">S238N-H82</strain>
    </source>
</reference>
<dbReference type="KEGG" id="bfo:118403973"/>
<evidence type="ECO:0000256" key="1">
    <source>
        <dbReference type="SAM" id="SignalP"/>
    </source>
</evidence>
<organism evidence="3 4">
    <name type="scientific">Branchiostoma floridae</name>
    <name type="common">Florida lancelet</name>
    <name type="synonym">Amphioxus</name>
    <dbReference type="NCBI Taxonomy" id="7739"/>
    <lineage>
        <taxon>Eukaryota</taxon>
        <taxon>Metazoa</taxon>
        <taxon>Chordata</taxon>
        <taxon>Cephalochordata</taxon>
        <taxon>Leptocardii</taxon>
        <taxon>Amphioxiformes</taxon>
        <taxon>Branchiostomatidae</taxon>
        <taxon>Branchiostoma</taxon>
    </lineage>
</organism>
<name>A0A9J7HIV6_BRAFL</name>
<dbReference type="SMART" id="SM00409">
    <property type="entry name" value="IG"/>
    <property type="match status" value="1"/>
</dbReference>
<dbReference type="SUPFAM" id="SSF48726">
    <property type="entry name" value="Immunoglobulin"/>
    <property type="match status" value="1"/>
</dbReference>
<feature type="domain" description="Ig-like" evidence="2">
    <location>
        <begin position="12"/>
        <end position="120"/>
    </location>
</feature>
<reference evidence="4" key="2">
    <citation type="submission" date="2025-08" db="UniProtKB">
        <authorList>
            <consortium name="RefSeq"/>
        </authorList>
    </citation>
    <scope>IDENTIFICATION</scope>
    <source>
        <strain evidence="4">S238N-H82</strain>
        <tissue evidence="4">Testes</tissue>
    </source>
</reference>
<keyword evidence="3" id="KW-1185">Reference proteome</keyword>
<proteinExistence type="predicted"/>
<dbReference type="AlphaFoldDB" id="A0A9J7HIV6"/>
<evidence type="ECO:0000259" key="2">
    <source>
        <dbReference type="PROSITE" id="PS50835"/>
    </source>
</evidence>
<feature type="chain" id="PRO_5039923776" evidence="1">
    <location>
        <begin position="25"/>
        <end position="398"/>
    </location>
</feature>
<sequence>MVGTMKLCLLFPIILLSTITVTTARTPTESKSTLLPTLGQSQEMTCRFSHFAGLKLFWFKGNELVSNTLDGRVTITDDVVKGSENTFFLSVLSIRNVEKSDYDEYHCMLAANVNDDMTLKMEQGALVSIFTLIDPRTQNEREGSGHTFMYLAGMYSAWVVDKLQKAVDNEIVDSVRGQMKNLMSAASEQWAKSAGSEATKEGAKAVFKETVKNTLREGAKEGAKKVVQEGSKTVIKETAREGAKQVAKEGAVEFVLEAATSGIGASVVQGTTVFASETTKTIVNQGGTSFAKNIITTQGPVGIGLTLAEEAYNFVNHRSESQEKLEKGEISETEYNLELAGHAAKGVATGSAVLVGSTIGQALIPVPIVGGVIGAMGGKAVVWMGEQVLTENEEESEL</sequence>
<gene>
    <name evidence="4" type="primary">LOC118403973</name>
</gene>
<dbReference type="PROSITE" id="PS50835">
    <property type="entry name" value="IG_LIKE"/>
    <property type="match status" value="1"/>
</dbReference>
<feature type="signal peptide" evidence="1">
    <location>
        <begin position="1"/>
        <end position="24"/>
    </location>
</feature>
<accession>A0A9J7HIV6</accession>
<dbReference type="RefSeq" id="XP_035658769.1">
    <property type="nucleotide sequence ID" value="XM_035802876.1"/>
</dbReference>
<dbReference type="InterPro" id="IPR003599">
    <property type="entry name" value="Ig_sub"/>
</dbReference>
<dbReference type="GeneID" id="118403973"/>
<protein>
    <submittedName>
        <fullName evidence="4">Uncharacterized protein LOC118403973</fullName>
    </submittedName>
</protein>
<keyword evidence="1" id="KW-0732">Signal</keyword>
<dbReference type="OMA" id="FMYLAGM"/>
<dbReference type="InterPro" id="IPR036179">
    <property type="entry name" value="Ig-like_dom_sf"/>
</dbReference>